<dbReference type="EMBL" id="CP026520">
    <property type="protein sequence ID" value="QAV18619.1"/>
    <property type="molecule type" value="Genomic_DNA"/>
</dbReference>
<evidence type="ECO:0000256" key="2">
    <source>
        <dbReference type="ARBA" id="ARBA00023002"/>
    </source>
</evidence>
<dbReference type="FunFam" id="3.40.605.10:FF:000026">
    <property type="entry name" value="Aldehyde dehydrogenase, putative"/>
    <property type="match status" value="1"/>
</dbReference>
<protein>
    <submittedName>
        <fullName evidence="5">NAD-dependent succinate-semialdehyde dehydrogenase</fullName>
        <ecNumber evidence="5">1.2.1.16</ecNumber>
    </submittedName>
</protein>
<keyword evidence="7" id="KW-1185">Reference proteome</keyword>
<dbReference type="PANTHER" id="PTHR43353:SF5">
    <property type="entry name" value="SUCCINATE-SEMIALDEHYDE DEHYDROGENASE, MITOCHONDRIAL"/>
    <property type="match status" value="1"/>
</dbReference>
<dbReference type="EMBL" id="JAMDMJ010000023">
    <property type="protein sequence ID" value="MCY9597632.1"/>
    <property type="molecule type" value="Genomic_DNA"/>
</dbReference>
<dbReference type="NCBIfam" id="TIGR01780">
    <property type="entry name" value="SSADH"/>
    <property type="match status" value="1"/>
</dbReference>
<dbReference type="FunFam" id="3.40.605.10:FF:000005">
    <property type="entry name" value="Succinate-semialdehyde dehydrogenase I"/>
    <property type="match status" value="1"/>
</dbReference>
<dbReference type="InterPro" id="IPR015590">
    <property type="entry name" value="Aldehyde_DH_dom"/>
</dbReference>
<dbReference type="FunFam" id="3.40.309.10:FF:000004">
    <property type="entry name" value="Succinate-semialdehyde dehydrogenase I"/>
    <property type="match status" value="1"/>
</dbReference>
<dbReference type="OrthoDB" id="20170at2"/>
<dbReference type="InterPro" id="IPR010102">
    <property type="entry name" value="Succ_semiAld_DH"/>
</dbReference>
<dbReference type="GO" id="GO:0009450">
    <property type="term" value="P:gamma-aminobutyric acid catabolic process"/>
    <property type="evidence" value="ECO:0007669"/>
    <property type="project" value="InterPro"/>
</dbReference>
<dbReference type="KEGG" id="pchi:PC41400_13405"/>
<evidence type="ECO:0000313" key="7">
    <source>
        <dbReference type="Proteomes" id="UP001527202"/>
    </source>
</evidence>
<dbReference type="InterPro" id="IPR016162">
    <property type="entry name" value="Ald_DH_N"/>
</dbReference>
<evidence type="ECO:0000256" key="1">
    <source>
        <dbReference type="ARBA" id="ARBA00009986"/>
    </source>
</evidence>
<dbReference type="InterPro" id="IPR050740">
    <property type="entry name" value="Aldehyde_DH_Superfamily"/>
</dbReference>
<dbReference type="EC" id="1.2.1.16" evidence="5"/>
<keyword evidence="2 5" id="KW-0560">Oxidoreductase</keyword>
<reference evidence="4 7" key="2">
    <citation type="submission" date="2022-05" db="EMBL/GenBank/DDBJ databases">
        <title>Genome Sequencing of Bee-Associated Microbes.</title>
        <authorList>
            <person name="Dunlap C."/>
        </authorList>
    </citation>
    <scope>NUCLEOTIDE SEQUENCE [LARGE SCALE GENOMIC DNA]</scope>
    <source>
        <strain evidence="4 7">NRRL B-23120</strain>
    </source>
</reference>
<dbReference type="InterPro" id="IPR016161">
    <property type="entry name" value="Ald_DH/histidinol_DH"/>
</dbReference>
<dbReference type="SUPFAM" id="SSF53720">
    <property type="entry name" value="ALDH-like"/>
    <property type="match status" value="1"/>
</dbReference>
<evidence type="ECO:0000313" key="5">
    <source>
        <dbReference type="EMBL" id="QAV18619.1"/>
    </source>
</evidence>
<sequence length="488" mass="52429">MTTTTSGSTSERWLNYVNGQWIEADSGKTISVVNPSTLGEIATVPDSGEAETKAAIEAAHTAFQSWSTLSAYERSDMLMRWYHLLMRHQEDLARTMTAEQGKPLSEAKGEIAYAASFISWYAEEAKRLYGDIIPATSSGKRMFVLRQPVGVVAAITPWNFPAAMITRKVGPALAAGCTCIVKPAEQTPLTALYMAKLAEEAGIPAGVVNIVTGEASVIGDTLFADSRVAKVTFTGSTEVGKHIMRASADTMKKISLELGGHAPVIVLDDADAELAAEQTLLSKFRNAGQTCVCANRIYVQKGIRPAFEKLLADKIRALKVGDGMNPDSAIGPVIDEDGLNKIQKHVSDAVERGATVITGGGRREVPERAGYFFEPTLLTGVDSSMLIMKEETFGPVAPIVEFTDPDDAVRQANDSPYGLASYVFTSNINHAIRLAERLQYGIVGVNDGLPSSAQAPFGGMKESGLGREGGKYGIEEYLEIKYISLGLY</sequence>
<name>A0A410WW10_9BACL</name>
<dbReference type="GO" id="GO:0004777">
    <property type="term" value="F:succinate-semialdehyde dehydrogenase (NAD+) activity"/>
    <property type="evidence" value="ECO:0007669"/>
    <property type="project" value="TreeGrafter"/>
</dbReference>
<evidence type="ECO:0000313" key="4">
    <source>
        <dbReference type="EMBL" id="MCY9597632.1"/>
    </source>
</evidence>
<comment type="similarity">
    <text evidence="1">Belongs to the aldehyde dehydrogenase family.</text>
</comment>
<evidence type="ECO:0000313" key="6">
    <source>
        <dbReference type="Proteomes" id="UP000288943"/>
    </source>
</evidence>
<dbReference type="PANTHER" id="PTHR43353">
    <property type="entry name" value="SUCCINATE-SEMIALDEHYDE DEHYDROGENASE, MITOCHONDRIAL"/>
    <property type="match status" value="1"/>
</dbReference>
<dbReference type="Proteomes" id="UP001527202">
    <property type="component" value="Unassembled WGS sequence"/>
</dbReference>
<dbReference type="Gene3D" id="3.40.309.10">
    <property type="entry name" value="Aldehyde Dehydrogenase, Chain A, domain 2"/>
    <property type="match status" value="1"/>
</dbReference>
<dbReference type="Proteomes" id="UP000288943">
    <property type="component" value="Chromosome"/>
</dbReference>
<dbReference type="InterPro" id="IPR016163">
    <property type="entry name" value="Ald_DH_C"/>
</dbReference>
<organism evidence="5 6">
    <name type="scientific">Paenibacillus chitinolyticus</name>
    <dbReference type="NCBI Taxonomy" id="79263"/>
    <lineage>
        <taxon>Bacteria</taxon>
        <taxon>Bacillati</taxon>
        <taxon>Bacillota</taxon>
        <taxon>Bacilli</taxon>
        <taxon>Bacillales</taxon>
        <taxon>Paenibacillaceae</taxon>
        <taxon>Paenibacillus</taxon>
    </lineage>
</organism>
<dbReference type="Gene3D" id="3.40.605.10">
    <property type="entry name" value="Aldehyde Dehydrogenase, Chain A, domain 1"/>
    <property type="match status" value="1"/>
</dbReference>
<feature type="domain" description="Aldehyde dehydrogenase" evidence="3">
    <location>
        <begin position="21"/>
        <end position="483"/>
    </location>
</feature>
<dbReference type="AlphaFoldDB" id="A0A410WW10"/>
<evidence type="ECO:0000259" key="3">
    <source>
        <dbReference type="Pfam" id="PF00171"/>
    </source>
</evidence>
<reference evidence="5 6" key="1">
    <citation type="submission" date="2018-01" db="EMBL/GenBank/DDBJ databases">
        <title>The whole genome sequencing and assembly of Paenibacillus chitinolyticus KCCM 41400 strain.</title>
        <authorList>
            <person name="Kim J.-Y."/>
            <person name="Park M.-K."/>
            <person name="Lee Y.-J."/>
            <person name="Yi H."/>
            <person name="Bahn Y.-S."/>
            <person name="Kim J.F."/>
            <person name="Lee D.-W."/>
        </authorList>
    </citation>
    <scope>NUCLEOTIDE SEQUENCE [LARGE SCALE GENOMIC DNA]</scope>
    <source>
        <strain evidence="5 6">KCCM 41400</strain>
    </source>
</reference>
<dbReference type="InterPro" id="IPR016160">
    <property type="entry name" value="Ald_DH_CS_CYS"/>
</dbReference>
<dbReference type="RefSeq" id="WP_042228020.1">
    <property type="nucleotide sequence ID" value="NZ_CP026520.1"/>
</dbReference>
<dbReference type="GeneID" id="95375810"/>
<dbReference type="Pfam" id="PF00171">
    <property type="entry name" value="Aldedh"/>
    <property type="match status" value="1"/>
</dbReference>
<proteinExistence type="inferred from homology"/>
<dbReference type="PROSITE" id="PS00070">
    <property type="entry name" value="ALDEHYDE_DEHYDR_CYS"/>
    <property type="match status" value="1"/>
</dbReference>
<gene>
    <name evidence="5" type="primary">gabD</name>
    <name evidence="4" type="ORF">M5X16_17860</name>
    <name evidence="5" type="ORF">PC41400_13405</name>
</gene>
<dbReference type="CDD" id="cd07103">
    <property type="entry name" value="ALDH_F5_SSADH_GabD"/>
    <property type="match status" value="1"/>
</dbReference>
<accession>A0A410WW10</accession>